<dbReference type="Proteomes" id="UP000606044">
    <property type="component" value="Unassembled WGS sequence"/>
</dbReference>
<feature type="compositionally biased region" description="Basic and acidic residues" evidence="1">
    <location>
        <begin position="143"/>
        <end position="158"/>
    </location>
</feature>
<accession>A0A917CI47</accession>
<feature type="region of interest" description="Disordered" evidence="1">
    <location>
        <begin position="125"/>
        <end position="160"/>
    </location>
</feature>
<gene>
    <name evidence="2" type="ORF">GCM10007301_56860</name>
</gene>
<organism evidence="2 3">
    <name type="scientific">Azorhizobium oxalatiphilum</name>
    <dbReference type="NCBI Taxonomy" id="980631"/>
    <lineage>
        <taxon>Bacteria</taxon>
        <taxon>Pseudomonadati</taxon>
        <taxon>Pseudomonadota</taxon>
        <taxon>Alphaproteobacteria</taxon>
        <taxon>Hyphomicrobiales</taxon>
        <taxon>Xanthobacteraceae</taxon>
        <taxon>Azorhizobium</taxon>
    </lineage>
</organism>
<reference evidence="2" key="1">
    <citation type="journal article" date="2014" name="Int. J. Syst. Evol. Microbiol.">
        <title>Complete genome sequence of Corynebacterium casei LMG S-19264T (=DSM 44701T), isolated from a smear-ripened cheese.</title>
        <authorList>
            <consortium name="US DOE Joint Genome Institute (JGI-PGF)"/>
            <person name="Walter F."/>
            <person name="Albersmeier A."/>
            <person name="Kalinowski J."/>
            <person name="Ruckert C."/>
        </authorList>
    </citation>
    <scope>NUCLEOTIDE SEQUENCE</scope>
    <source>
        <strain evidence="2">CCM 7897</strain>
    </source>
</reference>
<keyword evidence="3" id="KW-1185">Reference proteome</keyword>
<evidence type="ECO:0000313" key="3">
    <source>
        <dbReference type="Proteomes" id="UP000606044"/>
    </source>
</evidence>
<comment type="caution">
    <text evidence="2">The sequence shown here is derived from an EMBL/GenBank/DDBJ whole genome shotgun (WGS) entry which is preliminary data.</text>
</comment>
<protein>
    <submittedName>
        <fullName evidence="2">Uncharacterized protein</fullName>
    </submittedName>
</protein>
<dbReference type="AlphaFoldDB" id="A0A917CI47"/>
<sequence length="172" mass="19394">MRAQLSAIERKLVDVENGALVLCIPENDPDPHAATAAIITRKLIGIEELPIIPREVEDILSIKSAERHRWLKDGRLQSAGTRTVKLRGRARKITFHVFEPRHIEDILDRNLPDVWREEDTLAAAENRRRGRQKAALKKAGKLPAHETVKGGADPEKTPLKGWDVFDLDGLLR</sequence>
<evidence type="ECO:0000256" key="1">
    <source>
        <dbReference type="SAM" id="MobiDB-lite"/>
    </source>
</evidence>
<dbReference type="EMBL" id="BMCT01000015">
    <property type="protein sequence ID" value="GGF89576.1"/>
    <property type="molecule type" value="Genomic_DNA"/>
</dbReference>
<evidence type="ECO:0000313" key="2">
    <source>
        <dbReference type="EMBL" id="GGF89576.1"/>
    </source>
</evidence>
<name>A0A917CI47_9HYPH</name>
<proteinExistence type="predicted"/>
<reference evidence="2" key="2">
    <citation type="submission" date="2020-09" db="EMBL/GenBank/DDBJ databases">
        <authorList>
            <person name="Sun Q."/>
            <person name="Sedlacek I."/>
        </authorList>
    </citation>
    <scope>NUCLEOTIDE SEQUENCE</scope>
    <source>
        <strain evidence="2">CCM 7897</strain>
    </source>
</reference>
<feature type="compositionally biased region" description="Basic residues" evidence="1">
    <location>
        <begin position="128"/>
        <end position="140"/>
    </location>
</feature>